<sequence>LSGTVSTMRFWLKNLDKMRCLRKRSTIPFLVILITFLLFMNLYMEDGYVLEEDKRQLREVSMHPLNSERYVHTFKDITNFSGTINVTYRYLAGTPLPRK</sequence>
<reference evidence="2" key="1">
    <citation type="submission" date="2020-07" db="EMBL/GenBank/DDBJ databases">
        <title>Clarias magur genome sequencing, assembly and annotation.</title>
        <authorList>
            <person name="Kushwaha B."/>
            <person name="Kumar R."/>
            <person name="Das P."/>
            <person name="Joshi C.G."/>
            <person name="Kumar D."/>
            <person name="Nagpure N.S."/>
            <person name="Pandey M."/>
            <person name="Agarwal S."/>
            <person name="Srivastava S."/>
            <person name="Singh M."/>
            <person name="Sahoo L."/>
            <person name="Jayasankar P."/>
            <person name="Meher P.K."/>
            <person name="Koringa P.G."/>
            <person name="Iquebal M.A."/>
            <person name="Das S.P."/>
            <person name="Bit A."/>
            <person name="Patnaik S."/>
            <person name="Patel N."/>
            <person name="Shah T.M."/>
            <person name="Hinsu A."/>
            <person name="Jena J.K."/>
        </authorList>
    </citation>
    <scope>NUCLEOTIDE SEQUENCE</scope>
    <source>
        <strain evidence="2">CIFAMagur01</strain>
        <tissue evidence="2">Testis</tissue>
    </source>
</reference>
<organism evidence="2 3">
    <name type="scientific">Clarias magur</name>
    <name type="common">Asian catfish</name>
    <name type="synonym">Macropteronotus magur</name>
    <dbReference type="NCBI Taxonomy" id="1594786"/>
    <lineage>
        <taxon>Eukaryota</taxon>
        <taxon>Metazoa</taxon>
        <taxon>Chordata</taxon>
        <taxon>Craniata</taxon>
        <taxon>Vertebrata</taxon>
        <taxon>Euteleostomi</taxon>
        <taxon>Actinopterygii</taxon>
        <taxon>Neopterygii</taxon>
        <taxon>Teleostei</taxon>
        <taxon>Ostariophysi</taxon>
        <taxon>Siluriformes</taxon>
        <taxon>Clariidae</taxon>
        <taxon>Clarias</taxon>
    </lineage>
</organism>
<proteinExistence type="predicted"/>
<dbReference type="Proteomes" id="UP000727407">
    <property type="component" value="Unassembled WGS sequence"/>
</dbReference>
<keyword evidence="3" id="KW-1185">Reference proteome</keyword>
<keyword evidence="1" id="KW-0812">Transmembrane</keyword>
<dbReference type="AlphaFoldDB" id="A0A8J4TU19"/>
<feature type="non-terminal residue" evidence="2">
    <location>
        <position position="1"/>
    </location>
</feature>
<accession>A0A8J4TU19</accession>
<evidence type="ECO:0000313" key="2">
    <source>
        <dbReference type="EMBL" id="KAF5897484.1"/>
    </source>
</evidence>
<name>A0A8J4TU19_CLAMG</name>
<protein>
    <submittedName>
        <fullName evidence="2">Alpha-1,3-mannosyl-glycoprotein 4-beta-N-acetylglucosaminyltransferase C</fullName>
    </submittedName>
</protein>
<evidence type="ECO:0000256" key="1">
    <source>
        <dbReference type="SAM" id="Phobius"/>
    </source>
</evidence>
<dbReference type="EMBL" id="QNUK01000234">
    <property type="protein sequence ID" value="KAF5897484.1"/>
    <property type="molecule type" value="Genomic_DNA"/>
</dbReference>
<evidence type="ECO:0000313" key="3">
    <source>
        <dbReference type="Proteomes" id="UP000727407"/>
    </source>
</evidence>
<dbReference type="OrthoDB" id="2016523at2759"/>
<keyword evidence="1" id="KW-0472">Membrane</keyword>
<gene>
    <name evidence="2" type="primary">mgat4c</name>
    <name evidence="2" type="ORF">DAT39_012802</name>
</gene>
<feature type="non-terminal residue" evidence="2">
    <location>
        <position position="99"/>
    </location>
</feature>
<keyword evidence="1" id="KW-1133">Transmembrane helix</keyword>
<feature type="transmembrane region" description="Helical" evidence="1">
    <location>
        <begin position="27"/>
        <end position="44"/>
    </location>
</feature>
<comment type="caution">
    <text evidence="2">The sequence shown here is derived from an EMBL/GenBank/DDBJ whole genome shotgun (WGS) entry which is preliminary data.</text>
</comment>